<keyword evidence="6" id="KW-0832">Ubl conjugation</keyword>
<dbReference type="PANTHER" id="PTHR45905">
    <property type="entry name" value="GOLGI-LOCALIZED, GAMMA-ADAPTIN EAR CONTAINING, ARF BINDING PROTEIN"/>
    <property type="match status" value="1"/>
</dbReference>
<dbReference type="InterPro" id="IPR008152">
    <property type="entry name" value="Clathrin_a/b/g-adaptin_app_Ig"/>
</dbReference>
<dbReference type="Pfam" id="PF03127">
    <property type="entry name" value="GAT"/>
    <property type="match status" value="1"/>
</dbReference>
<dbReference type="InterPro" id="IPR027422">
    <property type="entry name" value="GGA1-3"/>
</dbReference>
<feature type="compositionally biased region" description="Low complexity" evidence="11">
    <location>
        <begin position="343"/>
        <end position="356"/>
    </location>
</feature>
<protein>
    <submittedName>
        <fullName evidence="15">Uncharacterized protein</fullName>
    </submittedName>
</protein>
<evidence type="ECO:0000313" key="16">
    <source>
        <dbReference type="Proteomes" id="UP001557470"/>
    </source>
</evidence>
<keyword evidence="5" id="KW-0967">Endosome</keyword>
<evidence type="ECO:0000256" key="9">
    <source>
        <dbReference type="ARBA" id="ARBA00023136"/>
    </source>
</evidence>
<dbReference type="PROSITE" id="PS50179">
    <property type="entry name" value="VHS"/>
    <property type="match status" value="1"/>
</dbReference>
<dbReference type="Pfam" id="PF00790">
    <property type="entry name" value="VHS"/>
    <property type="match status" value="1"/>
</dbReference>
<keyword evidence="10" id="KW-0175">Coiled coil</keyword>
<dbReference type="Pfam" id="PF02883">
    <property type="entry name" value="Alpha_adaptinC2"/>
    <property type="match status" value="1"/>
</dbReference>
<feature type="region of interest" description="Disordered" evidence="11">
    <location>
        <begin position="425"/>
        <end position="568"/>
    </location>
</feature>
<keyword evidence="16" id="KW-1185">Reference proteome</keyword>
<dbReference type="SUPFAM" id="SSF89009">
    <property type="entry name" value="GAT-like domain"/>
    <property type="match status" value="1"/>
</dbReference>
<comment type="similarity">
    <text evidence="3">Belongs to the GGA protein family.</text>
</comment>
<dbReference type="PROSITE" id="PS50180">
    <property type="entry name" value="GAE"/>
    <property type="match status" value="1"/>
</dbReference>
<evidence type="ECO:0000259" key="14">
    <source>
        <dbReference type="PROSITE" id="PS50909"/>
    </source>
</evidence>
<keyword evidence="4" id="KW-0813">Transport</keyword>
<keyword evidence="8" id="KW-0333">Golgi apparatus</keyword>
<keyword evidence="7" id="KW-0653">Protein transport</keyword>
<evidence type="ECO:0000256" key="6">
    <source>
        <dbReference type="ARBA" id="ARBA00022843"/>
    </source>
</evidence>
<keyword evidence="9" id="KW-0472">Membrane</keyword>
<dbReference type="PANTHER" id="PTHR45905:SF6">
    <property type="entry name" value="ADP-RIBOSYLATION FACTOR-BINDING PROTEIN GGA3"/>
    <property type="match status" value="1"/>
</dbReference>
<comment type="subcellular location">
    <subcellularLocation>
        <location evidence="2">Early endosome membrane</location>
        <topology evidence="2">Peripheral membrane protein</topology>
    </subcellularLocation>
    <subcellularLocation>
        <location evidence="1">Golgi apparatus</location>
        <location evidence="1">trans-Golgi network membrane</location>
        <topology evidence="1">Peripheral membrane protein</topology>
    </subcellularLocation>
</comment>
<dbReference type="SUPFAM" id="SSF48464">
    <property type="entry name" value="ENTH/VHS domain"/>
    <property type="match status" value="1"/>
</dbReference>
<dbReference type="SMART" id="SM00809">
    <property type="entry name" value="Alpha_adaptinC2"/>
    <property type="match status" value="1"/>
</dbReference>
<dbReference type="EMBL" id="JAGEUA010000002">
    <property type="protein sequence ID" value="KAL1005123.1"/>
    <property type="molecule type" value="Genomic_DNA"/>
</dbReference>
<dbReference type="PROSITE" id="PS50909">
    <property type="entry name" value="GAT"/>
    <property type="match status" value="1"/>
</dbReference>
<evidence type="ECO:0000256" key="11">
    <source>
        <dbReference type="SAM" id="MobiDB-lite"/>
    </source>
</evidence>
<evidence type="ECO:0000259" key="13">
    <source>
        <dbReference type="PROSITE" id="PS50180"/>
    </source>
</evidence>
<dbReference type="InterPro" id="IPR038425">
    <property type="entry name" value="GAT_sf"/>
</dbReference>
<dbReference type="InterPro" id="IPR004152">
    <property type="entry name" value="GAT_dom"/>
</dbReference>
<dbReference type="AlphaFoldDB" id="A0ABD0X803"/>
<dbReference type="InterPro" id="IPR013041">
    <property type="entry name" value="Clathrin_app_Ig-like_sf"/>
</dbReference>
<evidence type="ECO:0000256" key="4">
    <source>
        <dbReference type="ARBA" id="ARBA00022448"/>
    </source>
</evidence>
<dbReference type="Gene3D" id="1.20.5.170">
    <property type="match status" value="1"/>
</dbReference>
<evidence type="ECO:0000256" key="1">
    <source>
        <dbReference type="ARBA" id="ARBA00004150"/>
    </source>
</evidence>
<comment type="caution">
    <text evidence="15">The sequence shown here is derived from an EMBL/GenBank/DDBJ whole genome shotgun (WGS) entry which is preliminary data.</text>
</comment>
<dbReference type="InterPro" id="IPR008942">
    <property type="entry name" value="ENTH_VHS"/>
</dbReference>
<evidence type="ECO:0000313" key="15">
    <source>
        <dbReference type="EMBL" id="KAL1005123.1"/>
    </source>
</evidence>
<dbReference type="Gene3D" id="1.25.40.90">
    <property type="match status" value="1"/>
</dbReference>
<dbReference type="GO" id="GO:0031901">
    <property type="term" value="C:early endosome membrane"/>
    <property type="evidence" value="ECO:0007669"/>
    <property type="project" value="UniProtKB-SubCell"/>
</dbReference>
<dbReference type="GO" id="GO:0015031">
    <property type="term" value="P:protein transport"/>
    <property type="evidence" value="ECO:0007669"/>
    <property type="project" value="UniProtKB-KW"/>
</dbReference>
<dbReference type="Gene3D" id="2.60.40.1230">
    <property type="match status" value="1"/>
</dbReference>
<feature type="domain" description="GAE" evidence="13">
    <location>
        <begin position="592"/>
        <end position="715"/>
    </location>
</feature>
<dbReference type="SMART" id="SM00288">
    <property type="entry name" value="VHS"/>
    <property type="match status" value="1"/>
</dbReference>
<dbReference type="GO" id="GO:0005794">
    <property type="term" value="C:Golgi apparatus"/>
    <property type="evidence" value="ECO:0007669"/>
    <property type="project" value="UniProtKB-SubCell"/>
</dbReference>
<feature type="coiled-coil region" evidence="10">
    <location>
        <begin position="195"/>
        <end position="222"/>
    </location>
</feature>
<dbReference type="Pfam" id="PF18308">
    <property type="entry name" value="GGA_N-GAT"/>
    <property type="match status" value="1"/>
</dbReference>
<feature type="region of interest" description="Disordered" evidence="11">
    <location>
        <begin position="376"/>
        <end position="405"/>
    </location>
</feature>
<feature type="compositionally biased region" description="Low complexity" evidence="11">
    <location>
        <begin position="452"/>
        <end position="461"/>
    </location>
</feature>
<evidence type="ECO:0000256" key="3">
    <source>
        <dbReference type="ARBA" id="ARBA00008099"/>
    </source>
</evidence>
<evidence type="ECO:0000256" key="5">
    <source>
        <dbReference type="ARBA" id="ARBA00022753"/>
    </source>
</evidence>
<evidence type="ECO:0000256" key="8">
    <source>
        <dbReference type="ARBA" id="ARBA00023034"/>
    </source>
</evidence>
<evidence type="ECO:0000256" key="10">
    <source>
        <dbReference type="SAM" id="Coils"/>
    </source>
</evidence>
<feature type="domain" description="VHS" evidence="12">
    <location>
        <begin position="18"/>
        <end position="148"/>
    </location>
</feature>
<gene>
    <name evidence="15" type="ORF">UPYG_G00054850</name>
</gene>
<dbReference type="Proteomes" id="UP001557470">
    <property type="component" value="Unassembled WGS sequence"/>
</dbReference>
<evidence type="ECO:0000259" key="12">
    <source>
        <dbReference type="PROSITE" id="PS50179"/>
    </source>
</evidence>
<sequence length="735" mass="80874">MALRESDGESLQAWLNKATDPSNGDDRWDCIQGFYELINMMDDGPQVASRLLAHKIQSPQPTEALQALTVLEACMNNCGKRFHNEATKFRFLNELIKVLSPKHLGQWSTPEVKRRITEVLYSWTLWLKDEPKLQEAYNMLKKQGVVKKDPVLPDIIIMPPPSQRAEDSVFDQEDKAQMLARLLQSNRPEDLQTANRLIKNTIKEEQEKADRVSRRISTLQEVASSTQKLRDLLQQHQTETQHTDDLKSLYEDCDRFRPSLFRLASDTINDDESLAQILQANDELTLVLNMYKETVLRANKQRKAGGGKQDASTINGPASPSEIRTYHLIDLTAVESSHTAEQSPPHSSSSSSSGPASRHRLNSTLISLADLDVSGLDNQGWSQKQSPRSPSRSPHDDLVQLTWGQNQTRTDHYLTMGGDDGRDHILKARGCGSASSNGKDWASSQNLPRATSQSQSKSQSQPIVMSGCSSNSQSQPIAMSGCPSKSQSQPIAMSGCPSKSQSRPIVMSGCSSNSQSQPIAMSGCPSKSQSQPIAMSGCPSKSQSQPIAMSGCPSKSQSQSKTEAGSPIKSESLILPESLTDVHVPLESIRPSRLEPITVHNKNGILVSLHFAQAPPPGYPEVAVVIVSTVNTSALPVKDFLFQAAVPKTMTVKLQPSSGKDLPPYNPLLPPGALSQILLLSNPHRRKVRLRYRLTMVHGASEQRLCETGEIDNFPEWMSWIGMEIVPEPSGTSQK</sequence>
<evidence type="ECO:0000256" key="2">
    <source>
        <dbReference type="ARBA" id="ARBA00004220"/>
    </source>
</evidence>
<feature type="region of interest" description="Disordered" evidence="11">
    <location>
        <begin position="300"/>
        <end position="321"/>
    </location>
</feature>
<name>A0ABD0X803_UMBPY</name>
<proteinExistence type="inferred from homology"/>
<feature type="region of interest" description="Disordered" evidence="11">
    <location>
        <begin position="336"/>
        <end position="359"/>
    </location>
</feature>
<dbReference type="InterPro" id="IPR002014">
    <property type="entry name" value="VHS_dom"/>
</dbReference>
<dbReference type="InterPro" id="IPR008153">
    <property type="entry name" value="GAE_dom"/>
</dbReference>
<evidence type="ECO:0000256" key="7">
    <source>
        <dbReference type="ARBA" id="ARBA00022927"/>
    </source>
</evidence>
<accession>A0ABD0X803</accession>
<feature type="compositionally biased region" description="Polar residues" evidence="11">
    <location>
        <begin position="467"/>
        <end position="563"/>
    </location>
</feature>
<feature type="compositionally biased region" description="Polar residues" evidence="11">
    <location>
        <begin position="376"/>
        <end position="385"/>
    </location>
</feature>
<dbReference type="InterPro" id="IPR041198">
    <property type="entry name" value="GGA_N-GAT"/>
</dbReference>
<feature type="domain" description="GAT" evidence="14">
    <location>
        <begin position="172"/>
        <end position="296"/>
    </location>
</feature>
<dbReference type="SUPFAM" id="SSF49348">
    <property type="entry name" value="Clathrin adaptor appendage domain"/>
    <property type="match status" value="1"/>
</dbReference>
<reference evidence="15 16" key="1">
    <citation type="submission" date="2024-06" db="EMBL/GenBank/DDBJ databases">
        <authorList>
            <person name="Pan Q."/>
            <person name="Wen M."/>
            <person name="Jouanno E."/>
            <person name="Zahm M."/>
            <person name="Klopp C."/>
            <person name="Cabau C."/>
            <person name="Louis A."/>
            <person name="Berthelot C."/>
            <person name="Parey E."/>
            <person name="Roest Crollius H."/>
            <person name="Montfort J."/>
            <person name="Robinson-Rechavi M."/>
            <person name="Bouchez O."/>
            <person name="Lampietro C."/>
            <person name="Lopez Roques C."/>
            <person name="Donnadieu C."/>
            <person name="Postlethwait J."/>
            <person name="Bobe J."/>
            <person name="Verreycken H."/>
            <person name="Guiguen Y."/>
        </authorList>
    </citation>
    <scope>NUCLEOTIDE SEQUENCE [LARGE SCALE GENOMIC DNA]</scope>
    <source>
        <strain evidence="15">Up_M1</strain>
        <tissue evidence="15">Testis</tissue>
    </source>
</reference>
<dbReference type="Gene3D" id="1.20.58.160">
    <property type="match status" value="1"/>
</dbReference>
<organism evidence="15 16">
    <name type="scientific">Umbra pygmaea</name>
    <name type="common">Eastern mudminnow</name>
    <dbReference type="NCBI Taxonomy" id="75934"/>
    <lineage>
        <taxon>Eukaryota</taxon>
        <taxon>Metazoa</taxon>
        <taxon>Chordata</taxon>
        <taxon>Craniata</taxon>
        <taxon>Vertebrata</taxon>
        <taxon>Euteleostomi</taxon>
        <taxon>Actinopterygii</taxon>
        <taxon>Neopterygii</taxon>
        <taxon>Teleostei</taxon>
        <taxon>Protacanthopterygii</taxon>
        <taxon>Esociformes</taxon>
        <taxon>Umbridae</taxon>
        <taxon>Umbra</taxon>
    </lineage>
</organism>
<feature type="compositionally biased region" description="Polar residues" evidence="11">
    <location>
        <begin position="433"/>
        <end position="451"/>
    </location>
</feature>